<name>A0A433DB72_9FUNG</name>
<keyword evidence="2" id="KW-1185">Reference proteome</keyword>
<protein>
    <submittedName>
        <fullName evidence="1">Uncharacterized protein</fullName>
    </submittedName>
</protein>
<evidence type="ECO:0000313" key="1">
    <source>
        <dbReference type="EMBL" id="RUP48080.1"/>
    </source>
</evidence>
<gene>
    <name evidence="1" type="ORF">BC936DRAFT_144983</name>
</gene>
<organism evidence="1 2">
    <name type="scientific">Jimgerdemannia flammicorona</name>
    <dbReference type="NCBI Taxonomy" id="994334"/>
    <lineage>
        <taxon>Eukaryota</taxon>
        <taxon>Fungi</taxon>
        <taxon>Fungi incertae sedis</taxon>
        <taxon>Mucoromycota</taxon>
        <taxon>Mucoromycotina</taxon>
        <taxon>Endogonomycetes</taxon>
        <taxon>Endogonales</taxon>
        <taxon>Endogonaceae</taxon>
        <taxon>Jimgerdemannia</taxon>
    </lineage>
</organism>
<reference evidence="1 2" key="1">
    <citation type="journal article" date="2018" name="New Phytol.">
        <title>Phylogenomics of Endogonaceae and evolution of mycorrhizas within Mucoromycota.</title>
        <authorList>
            <person name="Chang Y."/>
            <person name="Desiro A."/>
            <person name="Na H."/>
            <person name="Sandor L."/>
            <person name="Lipzen A."/>
            <person name="Clum A."/>
            <person name="Barry K."/>
            <person name="Grigoriev I.V."/>
            <person name="Martin F.M."/>
            <person name="Stajich J.E."/>
            <person name="Smith M.E."/>
            <person name="Bonito G."/>
            <person name="Spatafora J.W."/>
        </authorList>
    </citation>
    <scope>NUCLEOTIDE SEQUENCE [LARGE SCALE GENOMIC DNA]</scope>
    <source>
        <strain evidence="1 2">GMNB39</strain>
    </source>
</reference>
<evidence type="ECO:0000313" key="2">
    <source>
        <dbReference type="Proteomes" id="UP000268093"/>
    </source>
</evidence>
<dbReference type="AlphaFoldDB" id="A0A433DB72"/>
<sequence>MDVECFGCSDPPLAAGSYATIITAWFPIAFGILSVSIIGRKAFSNYNRLRGSCFVMSVVTVVLCVANVLRISSTIHSPEFAILRGLCILLYTDLMVAITLNLGRKFYIRDGCVNNLYILTIAATVLFNIIHILGTTLSFIGIIDGPAGVFSTVARVSWPVVLLFAYLYAFFPVIGAKTGEDNIPSAVVAVGVWYLVGMSFILLLETIVMVIPLADGPWQINKDLDIRTVAISAFLRLALLDFYCFPLPNVVITAIISKFFPNSPATAIDCANRRSAPNVAFDRFEMHLGLAIKLTDEEQVSVTSKTYINSGNRGSL</sequence>
<proteinExistence type="predicted"/>
<accession>A0A433DB72</accession>
<comment type="caution">
    <text evidence="1">The sequence shown here is derived from an EMBL/GenBank/DDBJ whole genome shotgun (WGS) entry which is preliminary data.</text>
</comment>
<dbReference type="EMBL" id="RBNI01003734">
    <property type="protein sequence ID" value="RUP48080.1"/>
    <property type="molecule type" value="Genomic_DNA"/>
</dbReference>
<dbReference type="Proteomes" id="UP000268093">
    <property type="component" value="Unassembled WGS sequence"/>
</dbReference>